<dbReference type="NCBIfam" id="TIGR03780">
    <property type="entry name" value="Bac_Flav_CT_N"/>
    <property type="match status" value="1"/>
</dbReference>
<evidence type="ECO:0000313" key="1">
    <source>
        <dbReference type="EMBL" id="MFD2602952.1"/>
    </source>
</evidence>
<dbReference type="InterPro" id="IPR022298">
    <property type="entry name" value="Conjug_transposon_TraN"/>
</dbReference>
<reference evidence="2" key="1">
    <citation type="journal article" date="2019" name="Int. J. Syst. Evol. Microbiol.">
        <title>The Global Catalogue of Microorganisms (GCM) 10K type strain sequencing project: providing services to taxonomists for standard genome sequencing and annotation.</title>
        <authorList>
            <consortium name="The Broad Institute Genomics Platform"/>
            <consortium name="The Broad Institute Genome Sequencing Center for Infectious Disease"/>
            <person name="Wu L."/>
            <person name="Ma J."/>
        </authorList>
    </citation>
    <scope>NUCLEOTIDE SEQUENCE [LARGE SCALE GENOMIC DNA]</scope>
    <source>
        <strain evidence="2">KCTC 42107</strain>
    </source>
</reference>
<accession>A0ABW5NV08</accession>
<dbReference type="RefSeq" id="WP_379821469.1">
    <property type="nucleotide sequence ID" value="NZ_JBHUMD010000026.1"/>
</dbReference>
<dbReference type="Proteomes" id="UP001597480">
    <property type="component" value="Unassembled WGS sequence"/>
</dbReference>
<organism evidence="1 2">
    <name type="scientific">Flavobacterium suzhouense</name>
    <dbReference type="NCBI Taxonomy" id="1529638"/>
    <lineage>
        <taxon>Bacteria</taxon>
        <taxon>Pseudomonadati</taxon>
        <taxon>Bacteroidota</taxon>
        <taxon>Flavobacteriia</taxon>
        <taxon>Flavobacteriales</taxon>
        <taxon>Flavobacteriaceae</taxon>
        <taxon>Flavobacterium</taxon>
    </lineage>
</organism>
<evidence type="ECO:0000313" key="2">
    <source>
        <dbReference type="Proteomes" id="UP001597480"/>
    </source>
</evidence>
<protein>
    <submittedName>
        <fullName evidence="1">Conjugative transposon protein TraN</fullName>
    </submittedName>
</protein>
<dbReference type="Pfam" id="PF13595">
    <property type="entry name" value="DUF4138"/>
    <property type="match status" value="1"/>
</dbReference>
<proteinExistence type="predicted"/>
<comment type="caution">
    <text evidence="1">The sequence shown here is derived from an EMBL/GenBank/DDBJ whole genome shotgun (WGS) entry which is preliminary data.</text>
</comment>
<gene>
    <name evidence="1" type="primary">traN</name>
    <name evidence="1" type="ORF">ACFSR3_12865</name>
</gene>
<name>A0ABW5NV08_9FLAO</name>
<keyword evidence="2" id="KW-1185">Reference proteome</keyword>
<sequence>MKIIITADGKVYGFEACYDESSSSLTLTFPEIKSGSLIQFSEDRSNEKKLEDAAEFAFHERKRINGLSAGNYGIRMSITGLYIHDDLLYYRMKIANETNISYDIDQLRFFIKDQKRTKRTASQEVEVIPVAMHKQTEKIPANSARTFVVILPKFTIPDKKNLVIQLMESKGGRHQELTIRHQRVDNPSPF</sequence>
<dbReference type="EMBL" id="JBHUMD010000026">
    <property type="protein sequence ID" value="MFD2602952.1"/>
    <property type="molecule type" value="Genomic_DNA"/>
</dbReference>